<reference evidence="1" key="2">
    <citation type="submission" date="2022-01" db="EMBL/GenBank/DDBJ databases">
        <authorList>
            <person name="Yamashiro T."/>
            <person name="Shiraishi A."/>
            <person name="Satake H."/>
            <person name="Nakayama K."/>
        </authorList>
    </citation>
    <scope>NUCLEOTIDE SEQUENCE</scope>
</reference>
<keyword evidence="2" id="KW-1185">Reference proteome</keyword>
<proteinExistence type="predicted"/>
<comment type="caution">
    <text evidence="1">The sequence shown here is derived from an EMBL/GenBank/DDBJ whole genome shotgun (WGS) entry which is preliminary data.</text>
</comment>
<dbReference type="Proteomes" id="UP001151760">
    <property type="component" value="Unassembled WGS sequence"/>
</dbReference>
<reference evidence="1" key="1">
    <citation type="journal article" date="2022" name="Int. J. Mol. Sci.">
        <title>Draft Genome of Tanacetum Coccineum: Genomic Comparison of Closely Related Tanacetum-Family Plants.</title>
        <authorList>
            <person name="Yamashiro T."/>
            <person name="Shiraishi A."/>
            <person name="Nakayama K."/>
            <person name="Satake H."/>
        </authorList>
    </citation>
    <scope>NUCLEOTIDE SEQUENCE</scope>
</reference>
<evidence type="ECO:0000313" key="1">
    <source>
        <dbReference type="EMBL" id="GJS94335.1"/>
    </source>
</evidence>
<name>A0ABQ4ZVL0_9ASTR</name>
<gene>
    <name evidence="1" type="ORF">Tco_0801303</name>
</gene>
<protein>
    <submittedName>
        <fullName evidence="1">Uncharacterized protein</fullName>
    </submittedName>
</protein>
<dbReference type="EMBL" id="BQNB010011724">
    <property type="protein sequence ID" value="GJS94335.1"/>
    <property type="molecule type" value="Genomic_DNA"/>
</dbReference>
<evidence type="ECO:0000313" key="2">
    <source>
        <dbReference type="Proteomes" id="UP001151760"/>
    </source>
</evidence>
<organism evidence="1 2">
    <name type="scientific">Tanacetum coccineum</name>
    <dbReference type="NCBI Taxonomy" id="301880"/>
    <lineage>
        <taxon>Eukaryota</taxon>
        <taxon>Viridiplantae</taxon>
        <taxon>Streptophyta</taxon>
        <taxon>Embryophyta</taxon>
        <taxon>Tracheophyta</taxon>
        <taxon>Spermatophyta</taxon>
        <taxon>Magnoliopsida</taxon>
        <taxon>eudicotyledons</taxon>
        <taxon>Gunneridae</taxon>
        <taxon>Pentapetalae</taxon>
        <taxon>asterids</taxon>
        <taxon>campanulids</taxon>
        <taxon>Asterales</taxon>
        <taxon>Asteraceae</taxon>
        <taxon>Asteroideae</taxon>
        <taxon>Anthemideae</taxon>
        <taxon>Anthemidinae</taxon>
        <taxon>Tanacetum</taxon>
    </lineage>
</organism>
<accession>A0ABQ4ZVL0</accession>
<sequence length="75" mass="8328">MNPRSSALIQNLLPPKENDPGSFILSCSIGRFGSEEFEDPDGCGESKENKIVGTVLNKLHDEWFKGTDEDDDDLE</sequence>